<dbReference type="InterPro" id="IPR018943">
    <property type="entry name" value="Oligosaccaryltransferase"/>
</dbReference>
<keyword evidence="6" id="KW-0735">Signal-anchor</keyword>
<comment type="similarity">
    <text evidence="2">Belongs to the OST4 family.</text>
</comment>
<keyword evidence="11" id="KW-1185">Reference proteome</keyword>
<keyword evidence="10" id="KW-0808">Transferase</keyword>
<protein>
    <recommendedName>
        <fullName evidence="3">Dolichyl-diphosphooligosaccharide--protein glycosyltransferase subunit 4</fullName>
    </recommendedName>
</protein>
<evidence type="ECO:0000256" key="7">
    <source>
        <dbReference type="ARBA" id="ARBA00022989"/>
    </source>
</evidence>
<organism evidence="10 11">
    <name type="scientific">Liparis tanakae</name>
    <name type="common">Tanaka's snailfish</name>
    <dbReference type="NCBI Taxonomy" id="230148"/>
    <lineage>
        <taxon>Eukaryota</taxon>
        <taxon>Metazoa</taxon>
        <taxon>Chordata</taxon>
        <taxon>Craniata</taxon>
        <taxon>Vertebrata</taxon>
        <taxon>Euteleostomi</taxon>
        <taxon>Actinopterygii</taxon>
        <taxon>Neopterygii</taxon>
        <taxon>Teleostei</taxon>
        <taxon>Neoteleostei</taxon>
        <taxon>Acanthomorphata</taxon>
        <taxon>Eupercaria</taxon>
        <taxon>Perciformes</taxon>
        <taxon>Cottioidei</taxon>
        <taxon>Cottales</taxon>
        <taxon>Liparidae</taxon>
        <taxon>Liparis</taxon>
    </lineage>
</organism>
<evidence type="ECO:0000256" key="8">
    <source>
        <dbReference type="ARBA" id="ARBA00023136"/>
    </source>
</evidence>
<feature type="transmembrane region" description="Helical" evidence="9">
    <location>
        <begin position="83"/>
        <end position="104"/>
    </location>
</feature>
<keyword evidence="4 9" id="KW-0812">Transmembrane</keyword>
<dbReference type="OrthoDB" id="2124077at2759"/>
<dbReference type="GO" id="GO:0008250">
    <property type="term" value="C:oligosaccharyltransferase complex"/>
    <property type="evidence" value="ECO:0007669"/>
    <property type="project" value="TreeGrafter"/>
</dbReference>
<comment type="subcellular location">
    <subcellularLocation>
        <location evidence="1">Endoplasmic reticulum membrane</location>
        <topology evidence="1">Single-pass type III membrane protein</topology>
    </subcellularLocation>
</comment>
<reference evidence="10 11" key="1">
    <citation type="submission" date="2019-03" db="EMBL/GenBank/DDBJ databases">
        <title>First draft genome of Liparis tanakae, snailfish: a comprehensive survey of snailfish specific genes.</title>
        <authorList>
            <person name="Kim W."/>
            <person name="Song I."/>
            <person name="Jeong J.-H."/>
            <person name="Kim D."/>
            <person name="Kim S."/>
            <person name="Ryu S."/>
            <person name="Song J.Y."/>
            <person name="Lee S.K."/>
        </authorList>
    </citation>
    <scope>NUCLEOTIDE SEQUENCE [LARGE SCALE GENOMIC DNA]</scope>
    <source>
        <tissue evidence="10">Muscle</tissue>
    </source>
</reference>
<dbReference type="EMBL" id="SRLO01001777">
    <property type="protein sequence ID" value="TNN35380.1"/>
    <property type="molecule type" value="Genomic_DNA"/>
</dbReference>
<accession>A0A4Z2F3C8</accession>
<evidence type="ECO:0000256" key="9">
    <source>
        <dbReference type="SAM" id="Phobius"/>
    </source>
</evidence>
<name>A0A4Z2F3C8_9TELE</name>
<dbReference type="Pfam" id="PF10215">
    <property type="entry name" value="Ost4"/>
    <property type="match status" value="1"/>
</dbReference>
<dbReference type="GO" id="GO:0016740">
    <property type="term" value="F:transferase activity"/>
    <property type="evidence" value="ECO:0007669"/>
    <property type="project" value="UniProtKB-KW"/>
</dbReference>
<sequence>MDTRAFGELIPASCGLEGPWSSRPLSFTPGEVMSTRSSHSYGAHTASELTGAHSAPSGLALKSISTRGTTTTYGIIMVTDVQLAIFANMLGVSLFLLVVLYHYVAVNNPKKLE</sequence>
<gene>
    <name evidence="10" type="primary">Ost4</name>
    <name evidence="10" type="ORF">EYF80_054454</name>
</gene>
<evidence type="ECO:0000313" key="10">
    <source>
        <dbReference type="EMBL" id="TNN35380.1"/>
    </source>
</evidence>
<dbReference type="AlphaFoldDB" id="A0A4Z2F3C8"/>
<evidence type="ECO:0000256" key="2">
    <source>
        <dbReference type="ARBA" id="ARBA00007685"/>
    </source>
</evidence>
<evidence type="ECO:0000256" key="6">
    <source>
        <dbReference type="ARBA" id="ARBA00022968"/>
    </source>
</evidence>
<dbReference type="GO" id="GO:0018279">
    <property type="term" value="P:protein N-linked glycosylation via asparagine"/>
    <property type="evidence" value="ECO:0007669"/>
    <property type="project" value="TreeGrafter"/>
</dbReference>
<dbReference type="InterPro" id="IPR036330">
    <property type="entry name" value="Ost4p_sf"/>
</dbReference>
<keyword evidence="8 9" id="KW-0472">Membrane</keyword>
<keyword evidence="7 9" id="KW-1133">Transmembrane helix</keyword>
<dbReference type="PANTHER" id="PTHR48164:SF1">
    <property type="entry name" value="DOLICHYL-DIPHOSPHOOLIGOSACCHARIDE--PROTEIN GLYCOSYLTRANSFERASE SUBUNIT 4"/>
    <property type="match status" value="1"/>
</dbReference>
<comment type="caution">
    <text evidence="10">The sequence shown here is derived from an EMBL/GenBank/DDBJ whole genome shotgun (WGS) entry which is preliminary data.</text>
</comment>
<dbReference type="Proteomes" id="UP000314294">
    <property type="component" value="Unassembled WGS sequence"/>
</dbReference>
<evidence type="ECO:0000256" key="4">
    <source>
        <dbReference type="ARBA" id="ARBA00022692"/>
    </source>
</evidence>
<dbReference type="InterPro" id="IPR051307">
    <property type="entry name" value="OST4"/>
</dbReference>
<evidence type="ECO:0000256" key="1">
    <source>
        <dbReference type="ARBA" id="ARBA00004643"/>
    </source>
</evidence>
<evidence type="ECO:0000256" key="3">
    <source>
        <dbReference type="ARBA" id="ARBA00017662"/>
    </source>
</evidence>
<dbReference type="SUPFAM" id="SSF103464">
    <property type="entry name" value="Oligosaccharyltransferase subunit ost4p"/>
    <property type="match status" value="1"/>
</dbReference>
<proteinExistence type="inferred from homology"/>
<evidence type="ECO:0000256" key="5">
    <source>
        <dbReference type="ARBA" id="ARBA00022824"/>
    </source>
</evidence>
<evidence type="ECO:0000313" key="11">
    <source>
        <dbReference type="Proteomes" id="UP000314294"/>
    </source>
</evidence>
<dbReference type="PANTHER" id="PTHR48164">
    <property type="entry name" value="DOLICHYL-DIPHOSPHOOLIGOSACCHARIDE--PROTEIN GLYCOSYLTRANSFERASE SUBUNIT 4"/>
    <property type="match status" value="1"/>
</dbReference>
<keyword evidence="5" id="KW-0256">Endoplasmic reticulum</keyword>